<comment type="caution">
    <text evidence="2">The sequence shown here is derived from an EMBL/GenBank/DDBJ whole genome shotgun (WGS) entry which is preliminary data.</text>
</comment>
<sequence>MDKRKQAIIEDLLPLYNEGLLSPETTAWLEEQIQDNQELQKLMDQAMTPLEKDKIESPVQHDKMIITIKRRLALYQLIFIGLSFFLAIQTSMLNESFGFILWYAVLGLLTYLFYKDMKIVFYISFIPIFIWSLGGNIGDFLQGDMGSTVSFGQFFLQSVMGSILVTLIHYLFAFIGSMIGFLYLKIRIGEDK</sequence>
<dbReference type="AlphaFoldDB" id="A0A4S3PWD6"/>
<feature type="transmembrane region" description="Helical" evidence="1">
    <location>
        <begin position="119"/>
        <end position="138"/>
    </location>
</feature>
<evidence type="ECO:0000313" key="2">
    <source>
        <dbReference type="EMBL" id="THE14159.1"/>
    </source>
</evidence>
<feature type="transmembrane region" description="Helical" evidence="1">
    <location>
        <begin position="72"/>
        <end position="90"/>
    </location>
</feature>
<feature type="transmembrane region" description="Helical" evidence="1">
    <location>
        <begin position="96"/>
        <end position="114"/>
    </location>
</feature>
<evidence type="ECO:0000256" key="1">
    <source>
        <dbReference type="SAM" id="Phobius"/>
    </source>
</evidence>
<reference evidence="2 3" key="1">
    <citation type="journal article" date="2019" name="Indoor Air">
        <title>Impacts of indoor surface finishes on bacterial viability.</title>
        <authorList>
            <person name="Hu J."/>
            <person name="Maamar S.B."/>
            <person name="Glawe A.J."/>
            <person name="Gottel N."/>
            <person name="Gilbert J.A."/>
            <person name="Hartmann E.M."/>
        </authorList>
    </citation>
    <scope>NUCLEOTIDE SEQUENCE [LARGE SCALE GENOMIC DNA]</scope>
    <source>
        <strain evidence="2 3">AF060A6</strain>
    </source>
</reference>
<organism evidence="2 3">
    <name type="scientific">Bacillus timonensis</name>
    <dbReference type="NCBI Taxonomy" id="1033734"/>
    <lineage>
        <taxon>Bacteria</taxon>
        <taxon>Bacillati</taxon>
        <taxon>Bacillota</taxon>
        <taxon>Bacilli</taxon>
        <taxon>Bacillales</taxon>
        <taxon>Bacillaceae</taxon>
        <taxon>Bacillus</taxon>
    </lineage>
</organism>
<keyword evidence="1" id="KW-0812">Transmembrane</keyword>
<dbReference type="EMBL" id="SLUB01000005">
    <property type="protein sequence ID" value="THE14159.1"/>
    <property type="molecule type" value="Genomic_DNA"/>
</dbReference>
<keyword evidence="3" id="KW-1185">Reference proteome</keyword>
<protein>
    <submittedName>
        <fullName evidence="2">Uncharacterized protein</fullName>
    </submittedName>
</protein>
<dbReference type="OrthoDB" id="6194834at2"/>
<gene>
    <name evidence="2" type="ORF">E1I69_04930</name>
</gene>
<dbReference type="Proteomes" id="UP000306477">
    <property type="component" value="Unassembled WGS sequence"/>
</dbReference>
<proteinExistence type="predicted"/>
<keyword evidence="1" id="KW-0472">Membrane</keyword>
<name>A0A4S3PWD6_9BACI</name>
<dbReference type="RefSeq" id="WP_136378486.1">
    <property type="nucleotide sequence ID" value="NZ_SLUB01000005.1"/>
</dbReference>
<feature type="transmembrane region" description="Helical" evidence="1">
    <location>
        <begin position="158"/>
        <end position="184"/>
    </location>
</feature>
<keyword evidence="1" id="KW-1133">Transmembrane helix</keyword>
<evidence type="ECO:0000313" key="3">
    <source>
        <dbReference type="Proteomes" id="UP000306477"/>
    </source>
</evidence>
<accession>A0A4S3PWD6</accession>